<dbReference type="Pfam" id="PF01612">
    <property type="entry name" value="DNA_pol_A_exo1"/>
    <property type="match status" value="1"/>
</dbReference>
<keyword evidence="3" id="KW-1185">Reference proteome</keyword>
<evidence type="ECO:0000259" key="1">
    <source>
        <dbReference type="Pfam" id="PF01612"/>
    </source>
</evidence>
<dbReference type="GO" id="GO:0003676">
    <property type="term" value="F:nucleic acid binding"/>
    <property type="evidence" value="ECO:0007669"/>
    <property type="project" value="InterPro"/>
</dbReference>
<dbReference type="OMA" id="YLAYGEC"/>
<dbReference type="InterPro" id="IPR002562">
    <property type="entry name" value="3'-5'_exonuclease_dom"/>
</dbReference>
<proteinExistence type="predicted"/>
<name>A0A0D1Y3W3_EXOME</name>
<dbReference type="InterPro" id="IPR036397">
    <property type="entry name" value="RNaseH_sf"/>
</dbReference>
<dbReference type="PANTHER" id="PTHR43040">
    <property type="entry name" value="RIBONUCLEASE D"/>
    <property type="match status" value="1"/>
</dbReference>
<gene>
    <name evidence="2" type="ORF">PV10_03031</name>
</gene>
<dbReference type="InterPro" id="IPR012337">
    <property type="entry name" value="RNaseH-like_sf"/>
</dbReference>
<accession>A0A0D1Y3W3</accession>
<dbReference type="EMBL" id="KN847521">
    <property type="protein sequence ID" value="KIV95366.1"/>
    <property type="molecule type" value="Genomic_DNA"/>
</dbReference>
<evidence type="ECO:0000313" key="2">
    <source>
        <dbReference type="EMBL" id="KIV95366.1"/>
    </source>
</evidence>
<dbReference type="PANTHER" id="PTHR43040:SF1">
    <property type="entry name" value="RIBONUCLEASE D"/>
    <property type="match status" value="1"/>
</dbReference>
<dbReference type="VEuPathDB" id="FungiDB:PV10_03031"/>
<dbReference type="Proteomes" id="UP000054302">
    <property type="component" value="Unassembled WGS sequence"/>
</dbReference>
<sequence length="147" mass="16909">MREIKTDIINTTKQIGYLVDWLILRHASPEPYKPTLYIDLEGVNLCRVGSLSIFTLLIDIDIPTIRVYLIDVHSLDSRASNTAGIKQQTLKDVLQDERIPKVFFDVRNDSDALFTHFGIAARDRKYLAYGECYEDDHEIQKVVKRPG</sequence>
<dbReference type="GO" id="GO:0006139">
    <property type="term" value="P:nucleobase-containing compound metabolic process"/>
    <property type="evidence" value="ECO:0007669"/>
    <property type="project" value="InterPro"/>
</dbReference>
<dbReference type="GeneID" id="27320876"/>
<evidence type="ECO:0000313" key="3">
    <source>
        <dbReference type="Proteomes" id="UP000054302"/>
    </source>
</evidence>
<dbReference type="HOGENOM" id="CLU_1768060_0_0_1"/>
<dbReference type="RefSeq" id="XP_016226940.1">
    <property type="nucleotide sequence ID" value="XM_016367422.1"/>
</dbReference>
<protein>
    <recommendedName>
        <fullName evidence="1">3'-5' exonuclease domain-containing protein</fullName>
    </recommendedName>
</protein>
<dbReference type="Gene3D" id="3.30.420.10">
    <property type="entry name" value="Ribonuclease H-like superfamily/Ribonuclease H"/>
    <property type="match status" value="1"/>
</dbReference>
<dbReference type="GO" id="GO:0008408">
    <property type="term" value="F:3'-5' exonuclease activity"/>
    <property type="evidence" value="ECO:0007669"/>
    <property type="project" value="InterPro"/>
</dbReference>
<organism evidence="2 3">
    <name type="scientific">Exophiala mesophila</name>
    <name type="common">Black yeast-like fungus</name>
    <dbReference type="NCBI Taxonomy" id="212818"/>
    <lineage>
        <taxon>Eukaryota</taxon>
        <taxon>Fungi</taxon>
        <taxon>Dikarya</taxon>
        <taxon>Ascomycota</taxon>
        <taxon>Pezizomycotina</taxon>
        <taxon>Eurotiomycetes</taxon>
        <taxon>Chaetothyriomycetidae</taxon>
        <taxon>Chaetothyriales</taxon>
        <taxon>Herpotrichiellaceae</taxon>
        <taxon>Exophiala</taxon>
    </lineage>
</organism>
<dbReference type="SUPFAM" id="SSF53098">
    <property type="entry name" value="Ribonuclease H-like"/>
    <property type="match status" value="1"/>
</dbReference>
<feature type="domain" description="3'-5' exonuclease" evidence="1">
    <location>
        <begin position="35"/>
        <end position="121"/>
    </location>
</feature>
<reference evidence="2 3" key="1">
    <citation type="submission" date="2015-01" db="EMBL/GenBank/DDBJ databases">
        <title>The Genome Sequence of Exophiala mesophila CBS40295.</title>
        <authorList>
            <consortium name="The Broad Institute Genomics Platform"/>
            <person name="Cuomo C."/>
            <person name="de Hoog S."/>
            <person name="Gorbushina A."/>
            <person name="Stielow B."/>
            <person name="Teixiera M."/>
            <person name="Abouelleil A."/>
            <person name="Chapman S.B."/>
            <person name="Priest M."/>
            <person name="Young S.K."/>
            <person name="Wortman J."/>
            <person name="Nusbaum C."/>
            <person name="Birren B."/>
        </authorList>
    </citation>
    <scope>NUCLEOTIDE SEQUENCE [LARGE SCALE GENOMIC DNA]</scope>
    <source>
        <strain evidence="2 3">CBS 40295</strain>
    </source>
</reference>
<dbReference type="OrthoDB" id="4156109at2759"/>
<dbReference type="AlphaFoldDB" id="A0A0D1Y3W3"/>